<dbReference type="InParanoid" id="A0A4S2N6I0"/>
<accession>A0A4S2N6I0</accession>
<feature type="compositionally biased region" description="Basic residues" evidence="5">
    <location>
        <begin position="55"/>
        <end position="69"/>
    </location>
</feature>
<dbReference type="STRING" id="341454.A0A4S2N6I0"/>
<dbReference type="Pfam" id="PF01485">
    <property type="entry name" value="IBR"/>
    <property type="match status" value="1"/>
</dbReference>
<dbReference type="OrthoDB" id="9977870at2759"/>
<protein>
    <recommendedName>
        <fullName evidence="6">IBR domain-containing protein</fullName>
    </recommendedName>
</protein>
<sequence length="259" mass="30260">MMDKTSLERSKSKAEKHKVKAQDETNIKPGILRHATEPVRSRNRSANPRTGTPEHHKKHRSASEHRRHHEHENPEDEKNCDKCQRRRLKRAREALKMGHAKPKSKEKEKEKKKTKPPTTNPRLFKLSLTDPAHMPPKCCTNDHIPLKHVEKLLSDQTKQLWNKKYKEFTTKNRIYCPVPNCGEWIPPEAIHKKIGKCSKCKTKVCAMCNAKAHGKEECPKDPELLKFLDAAHENKYQRCYNCKRFVELDKGCNHMTCPW</sequence>
<dbReference type="Gene3D" id="1.20.120.1750">
    <property type="match status" value="1"/>
</dbReference>
<organism evidence="7 8">
    <name type="scientific">Ascodesmis nigricans</name>
    <dbReference type="NCBI Taxonomy" id="341454"/>
    <lineage>
        <taxon>Eukaryota</taxon>
        <taxon>Fungi</taxon>
        <taxon>Dikarya</taxon>
        <taxon>Ascomycota</taxon>
        <taxon>Pezizomycotina</taxon>
        <taxon>Pezizomycetes</taxon>
        <taxon>Pezizales</taxon>
        <taxon>Ascodesmidaceae</taxon>
        <taxon>Ascodesmis</taxon>
    </lineage>
</organism>
<evidence type="ECO:0000256" key="5">
    <source>
        <dbReference type="SAM" id="MobiDB-lite"/>
    </source>
</evidence>
<reference evidence="7 8" key="1">
    <citation type="submission" date="2019-04" db="EMBL/GenBank/DDBJ databases">
        <title>Comparative genomics and transcriptomics to analyze fruiting body development in filamentous ascomycetes.</title>
        <authorList>
            <consortium name="DOE Joint Genome Institute"/>
            <person name="Lutkenhaus R."/>
            <person name="Traeger S."/>
            <person name="Breuer J."/>
            <person name="Kuo A."/>
            <person name="Lipzen A."/>
            <person name="Pangilinan J."/>
            <person name="Dilworth D."/>
            <person name="Sandor L."/>
            <person name="Poggeler S."/>
            <person name="Barry K."/>
            <person name="Grigoriev I.V."/>
            <person name="Nowrousian M."/>
        </authorList>
    </citation>
    <scope>NUCLEOTIDE SEQUENCE [LARGE SCALE GENOMIC DNA]</scope>
    <source>
        <strain evidence="7 8">CBS 389.68</strain>
    </source>
</reference>
<dbReference type="CDD" id="cd20335">
    <property type="entry name" value="BRcat_RBR"/>
    <property type="match status" value="1"/>
</dbReference>
<dbReference type="Proteomes" id="UP000298138">
    <property type="component" value="Unassembled WGS sequence"/>
</dbReference>
<evidence type="ECO:0000256" key="1">
    <source>
        <dbReference type="ARBA" id="ARBA00022723"/>
    </source>
</evidence>
<feature type="domain" description="IBR" evidence="6">
    <location>
        <begin position="158"/>
        <end position="218"/>
    </location>
</feature>
<name>A0A4S2N6I0_9PEZI</name>
<keyword evidence="8" id="KW-1185">Reference proteome</keyword>
<evidence type="ECO:0000313" key="7">
    <source>
        <dbReference type="EMBL" id="TGZ84766.1"/>
    </source>
</evidence>
<dbReference type="EMBL" id="ML220112">
    <property type="protein sequence ID" value="TGZ84766.1"/>
    <property type="molecule type" value="Genomic_DNA"/>
</dbReference>
<gene>
    <name evidence="7" type="ORF">EX30DRAFT_7773</name>
</gene>
<keyword evidence="4" id="KW-0862">Zinc</keyword>
<feature type="compositionally biased region" description="Basic and acidic residues" evidence="5">
    <location>
        <begin position="1"/>
        <end position="13"/>
    </location>
</feature>
<keyword evidence="1" id="KW-0479">Metal-binding</keyword>
<dbReference type="GO" id="GO:0008270">
    <property type="term" value="F:zinc ion binding"/>
    <property type="evidence" value="ECO:0007669"/>
    <property type="project" value="UniProtKB-KW"/>
</dbReference>
<evidence type="ECO:0000256" key="3">
    <source>
        <dbReference type="ARBA" id="ARBA00022786"/>
    </source>
</evidence>
<dbReference type="SUPFAM" id="SSF57850">
    <property type="entry name" value="RING/U-box"/>
    <property type="match status" value="1"/>
</dbReference>
<feature type="compositionally biased region" description="Basic and acidic residues" evidence="5">
    <location>
        <begin position="70"/>
        <end position="83"/>
    </location>
</feature>
<keyword evidence="2" id="KW-0863">Zinc-finger</keyword>
<evidence type="ECO:0000256" key="4">
    <source>
        <dbReference type="ARBA" id="ARBA00022833"/>
    </source>
</evidence>
<evidence type="ECO:0000313" key="8">
    <source>
        <dbReference type="Proteomes" id="UP000298138"/>
    </source>
</evidence>
<evidence type="ECO:0000259" key="6">
    <source>
        <dbReference type="Pfam" id="PF01485"/>
    </source>
</evidence>
<evidence type="ECO:0000256" key="2">
    <source>
        <dbReference type="ARBA" id="ARBA00022771"/>
    </source>
</evidence>
<proteinExistence type="predicted"/>
<feature type="region of interest" description="Disordered" evidence="5">
    <location>
        <begin position="1"/>
        <end position="127"/>
    </location>
</feature>
<dbReference type="InterPro" id="IPR002867">
    <property type="entry name" value="IBR_dom"/>
</dbReference>
<dbReference type="AlphaFoldDB" id="A0A4S2N6I0"/>
<keyword evidence="3" id="KW-0833">Ubl conjugation pathway</keyword>